<name>A0A183DRS4_9BILA</name>
<protein>
    <submittedName>
        <fullName evidence="3">TFIID_NTD2 domain-containing protein</fullName>
    </submittedName>
</protein>
<evidence type="ECO:0000313" key="2">
    <source>
        <dbReference type="Proteomes" id="UP000271098"/>
    </source>
</evidence>
<reference evidence="3" key="1">
    <citation type="submission" date="2016-06" db="UniProtKB">
        <authorList>
            <consortium name="WormBaseParasite"/>
        </authorList>
    </citation>
    <scope>IDENTIFICATION</scope>
</reference>
<organism evidence="3">
    <name type="scientific">Gongylonema pulchrum</name>
    <dbReference type="NCBI Taxonomy" id="637853"/>
    <lineage>
        <taxon>Eukaryota</taxon>
        <taxon>Metazoa</taxon>
        <taxon>Ecdysozoa</taxon>
        <taxon>Nematoda</taxon>
        <taxon>Chromadorea</taxon>
        <taxon>Rhabditida</taxon>
        <taxon>Spirurina</taxon>
        <taxon>Spiruromorpha</taxon>
        <taxon>Spiruroidea</taxon>
        <taxon>Gongylonematidae</taxon>
        <taxon>Gongylonema</taxon>
    </lineage>
</organism>
<evidence type="ECO:0000313" key="1">
    <source>
        <dbReference type="EMBL" id="VDN18746.1"/>
    </source>
</evidence>
<reference evidence="1 2" key="2">
    <citation type="submission" date="2018-11" db="EMBL/GenBank/DDBJ databases">
        <authorList>
            <consortium name="Pathogen Informatics"/>
        </authorList>
    </citation>
    <scope>NUCLEOTIDE SEQUENCE [LARGE SCALE GENOMIC DNA]</scope>
</reference>
<proteinExistence type="predicted"/>
<accession>A0A183DRS4</accession>
<dbReference type="EMBL" id="UYRT01078539">
    <property type="protein sequence ID" value="VDN18746.1"/>
    <property type="molecule type" value="Genomic_DNA"/>
</dbReference>
<dbReference type="AlphaFoldDB" id="A0A183DRS4"/>
<dbReference type="Proteomes" id="UP000271098">
    <property type="component" value="Unassembled WGS sequence"/>
</dbReference>
<evidence type="ECO:0000313" key="3">
    <source>
        <dbReference type="WBParaSite" id="GPUH_0001142901-mRNA-1"/>
    </source>
</evidence>
<gene>
    <name evidence="1" type="ORF">GPUH_LOCUS11415</name>
</gene>
<dbReference type="WBParaSite" id="GPUH_0001142901-mRNA-1">
    <property type="protein sequence ID" value="GPUH_0001142901-mRNA-1"/>
    <property type="gene ID" value="GPUH_0001142901"/>
</dbReference>
<dbReference type="OrthoDB" id="109543at2759"/>
<sequence length="161" mass="18802">MACLQKLREDVGTLESLFPKHHERFQANFQKFLWGFFSLEMACLQKLREDVGTLESLFPKHHERFQANFQQFLSEFFFLEIYNYVKYPVLSASVDEVIVQFITPENKPIVVTGNILAGDDRDEGMESDEDFIEMEEETTSRKDAGDEELRFFSPHFKTIGG</sequence>
<keyword evidence="2" id="KW-1185">Reference proteome</keyword>